<evidence type="ECO:0000313" key="1">
    <source>
        <dbReference type="EMBL" id="UNM10119.1"/>
    </source>
</evidence>
<gene>
    <name evidence="1" type="ORF">J4032_00085</name>
</gene>
<organism evidence="1 2">
    <name type="scientific">Streptomyces formicae</name>
    <dbReference type="NCBI Taxonomy" id="1616117"/>
    <lineage>
        <taxon>Bacteria</taxon>
        <taxon>Bacillati</taxon>
        <taxon>Actinomycetota</taxon>
        <taxon>Actinomycetes</taxon>
        <taxon>Kitasatosporales</taxon>
        <taxon>Streptomycetaceae</taxon>
        <taxon>Streptomyces</taxon>
    </lineage>
</organism>
<dbReference type="RefSeq" id="WP_242328601.1">
    <property type="nucleotide sequence ID" value="NZ_CP071872.1"/>
</dbReference>
<sequence length="71" mass="7332">MGLAVILLPSDVPLERPPGLVLADGALDSDVAGGPAPARLAPGVPVAEWRAFFGFFGEALIWPGKSFASSW</sequence>
<reference evidence="1 2" key="1">
    <citation type="submission" date="2021-03" db="EMBL/GenBank/DDBJ databases">
        <title>Complete genome of Streptomyces formicae strain 1H-GS9 (DSM 100524).</title>
        <authorList>
            <person name="Atanasov K.E."/>
            <person name="Altabella T."/>
            <person name="Ferrer A."/>
        </authorList>
    </citation>
    <scope>NUCLEOTIDE SEQUENCE [LARGE SCALE GENOMIC DNA]</scope>
    <source>
        <strain evidence="1 2">1H-GS9</strain>
    </source>
</reference>
<accession>A0ABY3WF93</accession>
<name>A0ABY3WF93_9ACTN</name>
<dbReference type="Proteomes" id="UP000828924">
    <property type="component" value="Chromosome"/>
</dbReference>
<keyword evidence="2" id="KW-1185">Reference proteome</keyword>
<proteinExistence type="predicted"/>
<dbReference type="EMBL" id="CP071872">
    <property type="protein sequence ID" value="UNM10119.1"/>
    <property type="molecule type" value="Genomic_DNA"/>
</dbReference>
<protein>
    <submittedName>
        <fullName evidence="1">Uncharacterized protein</fullName>
    </submittedName>
</protein>
<evidence type="ECO:0000313" key="2">
    <source>
        <dbReference type="Proteomes" id="UP000828924"/>
    </source>
</evidence>